<evidence type="ECO:0000313" key="1">
    <source>
        <dbReference type="EMBL" id="KAI9510533.1"/>
    </source>
</evidence>
<organism evidence="1 2">
    <name type="scientific">Russula earlei</name>
    <dbReference type="NCBI Taxonomy" id="71964"/>
    <lineage>
        <taxon>Eukaryota</taxon>
        <taxon>Fungi</taxon>
        <taxon>Dikarya</taxon>
        <taxon>Basidiomycota</taxon>
        <taxon>Agaricomycotina</taxon>
        <taxon>Agaricomycetes</taxon>
        <taxon>Russulales</taxon>
        <taxon>Russulaceae</taxon>
        <taxon>Russula</taxon>
    </lineage>
</organism>
<keyword evidence="2" id="KW-1185">Reference proteome</keyword>
<evidence type="ECO:0000313" key="2">
    <source>
        <dbReference type="Proteomes" id="UP001207468"/>
    </source>
</evidence>
<name>A0ACC0UG37_9AGAM</name>
<proteinExistence type="predicted"/>
<reference evidence="1" key="1">
    <citation type="submission" date="2021-03" db="EMBL/GenBank/DDBJ databases">
        <title>Evolutionary priming and transition to the ectomycorrhizal habit in an iconic lineage of mushroom-forming fungi: is preadaptation a requirement?</title>
        <authorList>
            <consortium name="DOE Joint Genome Institute"/>
            <person name="Looney B.P."/>
            <person name="Miyauchi S."/>
            <person name="Morin E."/>
            <person name="Drula E."/>
            <person name="Courty P.E."/>
            <person name="Chicoki N."/>
            <person name="Fauchery L."/>
            <person name="Kohler A."/>
            <person name="Kuo A."/>
            <person name="LaButti K."/>
            <person name="Pangilinan J."/>
            <person name="Lipzen A."/>
            <person name="Riley R."/>
            <person name="Andreopoulos W."/>
            <person name="He G."/>
            <person name="Johnson J."/>
            <person name="Barry K.W."/>
            <person name="Grigoriev I.V."/>
            <person name="Nagy L."/>
            <person name="Hibbett D."/>
            <person name="Henrissat B."/>
            <person name="Matheny P.B."/>
            <person name="Labbe J."/>
            <person name="Martin A.F."/>
        </authorList>
    </citation>
    <scope>NUCLEOTIDE SEQUENCE</scope>
    <source>
        <strain evidence="1">BPL698</strain>
    </source>
</reference>
<accession>A0ACC0UG37</accession>
<dbReference type="EMBL" id="JAGFNK010000041">
    <property type="protein sequence ID" value="KAI9510533.1"/>
    <property type="molecule type" value="Genomic_DNA"/>
</dbReference>
<keyword evidence="1" id="KW-0808">Transferase</keyword>
<dbReference type="Proteomes" id="UP001207468">
    <property type="component" value="Unassembled WGS sequence"/>
</dbReference>
<gene>
    <name evidence="1" type="ORF">F5148DRAFT_1147526</name>
</gene>
<sequence length="492" mass="53453">MTDSNGTAPASEKGVPPPQATAILHRTSWKPPVAVSAQGIYVTLDDGRVLVDAVGGTAVACIGNGHPAVQQAIKEQVDKLAYVYNMQLSNEPAEKLAKILIDSGKGAFELCGFFSGGSESMEGAIKLARQYWYERKQPQRKNLISRHLSYHGNTVTILSLSGRPARREPYEDILQHENVHKVSPAYAKRFQRPDESEKQYVERLRQELEDKFLELGPDTVIGFVAETVVGATTGAVAAPKGYFKAMKSVCRKYGALLILDEVMCGMGRMGTTHAWESFGDNEPPDIQAVAKGLGGGYASIGAVLMSKEIADGILDKNGFWKHGHTYMVCPHRGYLVVSGVSDVSTQAHPMSCAAAVAVQKVVQTENLLENGRQTGEYLGSLLRERLQSAGAVAQPFVFDVRGGGSFWAVEFDINSPSVKKVDLKGKQFAIIVQARCMDKGLIVMGMTGGANIKGTEGDHIVFAPAYNITRKEVERIVDIFVEAVEEVLMELF</sequence>
<protein>
    <submittedName>
        <fullName evidence="1">PLP-dependent transferase</fullName>
    </submittedName>
</protein>
<comment type="caution">
    <text evidence="1">The sequence shown here is derived from an EMBL/GenBank/DDBJ whole genome shotgun (WGS) entry which is preliminary data.</text>
</comment>